<sequence length="137" mass="15904">MTTAAGFILFRMINGRIHYLLLRASYGTHHWTPPKGHVNKGESLRDAAVRETFEETGYSPDDYEEVPGFKRTLEYMANGHQKTVVYWLAKLKNEEKKLSLSEEHQQFRWLPLEEAIRITYPSMQDALADSENFLNPS</sequence>
<dbReference type="InterPro" id="IPR003565">
    <property type="entry name" value="Tetra_PHTase"/>
</dbReference>
<dbReference type="InterPro" id="IPR051325">
    <property type="entry name" value="Nudix_hydrolase_domain"/>
</dbReference>
<evidence type="ECO:0000256" key="3">
    <source>
        <dbReference type="ARBA" id="ARBA00022741"/>
    </source>
</evidence>
<dbReference type="GO" id="GO:0006754">
    <property type="term" value="P:ATP biosynthetic process"/>
    <property type="evidence" value="ECO:0007669"/>
    <property type="project" value="TreeGrafter"/>
</dbReference>
<dbReference type="EMBL" id="UZAM01006747">
    <property type="protein sequence ID" value="VDO93566.1"/>
    <property type="molecule type" value="Genomic_DNA"/>
</dbReference>
<protein>
    <recommendedName>
        <fullName evidence="2">Bis(5'-nucleosyl)-tetraphosphatase [asymmetrical]</fullName>
    </recommendedName>
    <alternativeName>
        <fullName evidence="5">Diadenosine 5',5'''-P1,P4-tetraphosphate asymmetrical hydrolase</fullName>
    </alternativeName>
</protein>
<organism evidence="9">
    <name type="scientific">Soboliphyme baturini</name>
    <dbReference type="NCBI Taxonomy" id="241478"/>
    <lineage>
        <taxon>Eukaryota</taxon>
        <taxon>Metazoa</taxon>
        <taxon>Ecdysozoa</taxon>
        <taxon>Nematoda</taxon>
        <taxon>Enoplea</taxon>
        <taxon>Dorylaimia</taxon>
        <taxon>Dioctophymatida</taxon>
        <taxon>Dioctophymatoidea</taxon>
        <taxon>Soboliphymatidae</taxon>
        <taxon>Soboliphyme</taxon>
    </lineage>
</organism>
<evidence type="ECO:0000256" key="1">
    <source>
        <dbReference type="ARBA" id="ARBA00005582"/>
    </source>
</evidence>
<dbReference type="SUPFAM" id="SSF55811">
    <property type="entry name" value="Nudix"/>
    <property type="match status" value="1"/>
</dbReference>
<evidence type="ECO:0000256" key="5">
    <source>
        <dbReference type="ARBA" id="ARBA00032644"/>
    </source>
</evidence>
<dbReference type="PANTHER" id="PTHR21340">
    <property type="entry name" value="DIADENOSINE 5,5-P1,P4-TETRAPHOSPHATE PYROPHOSPHOHYDROLASE MUTT"/>
    <property type="match status" value="1"/>
</dbReference>
<dbReference type="PANTHER" id="PTHR21340:SF0">
    <property type="entry name" value="BIS(5'-NUCLEOSYL)-TETRAPHOSPHATASE [ASYMMETRICAL]"/>
    <property type="match status" value="1"/>
</dbReference>
<dbReference type="PROSITE" id="PS51462">
    <property type="entry name" value="NUDIX"/>
    <property type="match status" value="1"/>
</dbReference>
<name>A0A183IC65_9BILA</name>
<accession>A0A183IC65</accession>
<dbReference type="GO" id="GO:0006167">
    <property type="term" value="P:AMP biosynthetic process"/>
    <property type="evidence" value="ECO:0007669"/>
    <property type="project" value="TreeGrafter"/>
</dbReference>
<dbReference type="InterPro" id="IPR000086">
    <property type="entry name" value="NUDIX_hydrolase_dom"/>
</dbReference>
<reference evidence="9" key="1">
    <citation type="submission" date="2016-06" db="UniProtKB">
        <authorList>
            <consortium name="WormBaseParasite"/>
        </authorList>
    </citation>
    <scope>IDENTIFICATION</scope>
</reference>
<evidence type="ECO:0000313" key="9">
    <source>
        <dbReference type="WBParaSite" id="SBAD_0000125901-mRNA-1"/>
    </source>
</evidence>
<dbReference type="PRINTS" id="PR01405">
    <property type="entry name" value="TETRPHPHTASE"/>
</dbReference>
<evidence type="ECO:0000256" key="2">
    <source>
        <dbReference type="ARBA" id="ARBA00018911"/>
    </source>
</evidence>
<dbReference type="Pfam" id="PF00293">
    <property type="entry name" value="NUDIX"/>
    <property type="match status" value="1"/>
</dbReference>
<dbReference type="InterPro" id="IPR020084">
    <property type="entry name" value="NUDIX_hydrolase_CS"/>
</dbReference>
<dbReference type="InterPro" id="IPR015797">
    <property type="entry name" value="NUDIX_hydrolase-like_dom_sf"/>
</dbReference>
<keyword evidence="8" id="KW-1185">Reference proteome</keyword>
<dbReference type="WBParaSite" id="SBAD_0000125901-mRNA-1">
    <property type="protein sequence ID" value="SBAD_0000125901-mRNA-1"/>
    <property type="gene ID" value="SBAD_0000125901"/>
</dbReference>
<keyword evidence="3" id="KW-0547">Nucleotide-binding</keyword>
<dbReference type="AlphaFoldDB" id="A0A183IC65"/>
<reference evidence="7 8" key="2">
    <citation type="submission" date="2018-11" db="EMBL/GenBank/DDBJ databases">
        <authorList>
            <consortium name="Pathogen Informatics"/>
        </authorList>
    </citation>
    <scope>NUCLEOTIDE SEQUENCE [LARGE SCALE GENOMIC DNA]</scope>
</reference>
<dbReference type="OrthoDB" id="276276at2759"/>
<dbReference type="CDD" id="cd03428">
    <property type="entry name" value="NUDIX_Ap4A_Nudt2"/>
    <property type="match status" value="1"/>
</dbReference>
<proteinExistence type="inferred from homology"/>
<comment type="similarity">
    <text evidence="1">Belongs to the Nudix hydrolase family.</text>
</comment>
<feature type="domain" description="Nudix hydrolase" evidence="6">
    <location>
        <begin position="1"/>
        <end position="131"/>
    </location>
</feature>
<dbReference type="GO" id="GO:0004081">
    <property type="term" value="F:bis(5'-nucleosyl)-tetraphosphatase (asymmetrical) activity"/>
    <property type="evidence" value="ECO:0007669"/>
    <property type="project" value="TreeGrafter"/>
</dbReference>
<evidence type="ECO:0000313" key="8">
    <source>
        <dbReference type="Proteomes" id="UP000270296"/>
    </source>
</evidence>
<evidence type="ECO:0000313" key="7">
    <source>
        <dbReference type="EMBL" id="VDO93566.1"/>
    </source>
</evidence>
<evidence type="ECO:0000256" key="4">
    <source>
        <dbReference type="ARBA" id="ARBA00022801"/>
    </source>
</evidence>
<dbReference type="Proteomes" id="UP000270296">
    <property type="component" value="Unassembled WGS sequence"/>
</dbReference>
<evidence type="ECO:0000259" key="6">
    <source>
        <dbReference type="PROSITE" id="PS51462"/>
    </source>
</evidence>
<gene>
    <name evidence="7" type="ORF">SBAD_LOCUS1209</name>
</gene>
<dbReference type="PROSITE" id="PS00893">
    <property type="entry name" value="NUDIX_BOX"/>
    <property type="match status" value="1"/>
</dbReference>
<dbReference type="Gene3D" id="3.90.79.10">
    <property type="entry name" value="Nucleoside Triphosphate Pyrophosphohydrolase"/>
    <property type="match status" value="1"/>
</dbReference>
<dbReference type="GO" id="GO:0000166">
    <property type="term" value="F:nucleotide binding"/>
    <property type="evidence" value="ECO:0007669"/>
    <property type="project" value="UniProtKB-KW"/>
</dbReference>
<keyword evidence="4" id="KW-0378">Hydrolase</keyword>